<evidence type="ECO:0000259" key="4">
    <source>
        <dbReference type="PROSITE" id="PS01124"/>
    </source>
</evidence>
<dbReference type="PANTHER" id="PTHR43280">
    <property type="entry name" value="ARAC-FAMILY TRANSCRIPTIONAL REGULATOR"/>
    <property type="match status" value="1"/>
</dbReference>
<dbReference type="Proteomes" id="UP001059844">
    <property type="component" value="Chromosome"/>
</dbReference>
<reference evidence="5" key="1">
    <citation type="submission" date="2022-07" db="EMBL/GenBank/DDBJ databases">
        <title>Isolation, identification, and degradation of a PFOSA degrading strain from sewage treatment plant.</title>
        <authorList>
            <person name="Zhang L."/>
            <person name="Huo Y."/>
        </authorList>
    </citation>
    <scope>NUCLEOTIDE SEQUENCE</scope>
    <source>
        <strain evidence="5">C1</strain>
    </source>
</reference>
<dbReference type="Pfam" id="PF12833">
    <property type="entry name" value="HTH_18"/>
    <property type="match status" value="1"/>
</dbReference>
<dbReference type="InterPro" id="IPR037923">
    <property type="entry name" value="HTH-like"/>
</dbReference>
<evidence type="ECO:0000256" key="3">
    <source>
        <dbReference type="ARBA" id="ARBA00023163"/>
    </source>
</evidence>
<evidence type="ECO:0000256" key="1">
    <source>
        <dbReference type="ARBA" id="ARBA00023015"/>
    </source>
</evidence>
<organism evidence="5 6">
    <name type="scientific">Flavobacterium cerinum</name>
    <dbReference type="NCBI Taxonomy" id="2502784"/>
    <lineage>
        <taxon>Bacteria</taxon>
        <taxon>Pseudomonadati</taxon>
        <taxon>Bacteroidota</taxon>
        <taxon>Flavobacteriia</taxon>
        <taxon>Flavobacteriales</taxon>
        <taxon>Flavobacteriaceae</taxon>
        <taxon>Flavobacterium</taxon>
    </lineage>
</organism>
<dbReference type="InterPro" id="IPR018060">
    <property type="entry name" value="HTH_AraC"/>
</dbReference>
<gene>
    <name evidence="5" type="ORF">NOX80_11390</name>
</gene>
<dbReference type="Gene3D" id="1.10.10.60">
    <property type="entry name" value="Homeodomain-like"/>
    <property type="match status" value="1"/>
</dbReference>
<keyword evidence="6" id="KW-1185">Reference proteome</keyword>
<dbReference type="RefSeq" id="WP_256549908.1">
    <property type="nucleotide sequence ID" value="NZ_CP101751.1"/>
</dbReference>
<sequence length="286" mass="33275">MKQMVSENGHYLIGLEQNKTGLLSDPIQFPEYAVLLIHKGKGTYHADFSSFGFSGPMLLFATPMQTIYLQSETPVTYTLLRFHTDFYCIETHREEVACNGLLFNTIYIEPSVTISETEHTALYQLIEQMKEELERKDRSEMVIRAYLQLLLAKCSSMKLRSLNDKELNLPKDAIMEKFRLLLDEHYLTLHKPNDYADLLAVSPNTLSKKAVRYFGKTPSQLIQERLILEAKKMLHLTSYSIKEIAYRLQFNDEYYFSRFFKKHTQVSPLVFRNESGRTTTVNLSIQ</sequence>
<dbReference type="InterPro" id="IPR003313">
    <property type="entry name" value="AraC-bd"/>
</dbReference>
<proteinExistence type="predicted"/>
<dbReference type="PANTHER" id="PTHR43280:SF32">
    <property type="entry name" value="TRANSCRIPTIONAL REGULATORY PROTEIN"/>
    <property type="match status" value="1"/>
</dbReference>
<dbReference type="PROSITE" id="PS01124">
    <property type="entry name" value="HTH_ARAC_FAMILY_2"/>
    <property type="match status" value="1"/>
</dbReference>
<dbReference type="InterPro" id="IPR009057">
    <property type="entry name" value="Homeodomain-like_sf"/>
</dbReference>
<dbReference type="SUPFAM" id="SSF46689">
    <property type="entry name" value="Homeodomain-like"/>
    <property type="match status" value="1"/>
</dbReference>
<dbReference type="Pfam" id="PF02311">
    <property type="entry name" value="AraC_binding"/>
    <property type="match status" value="1"/>
</dbReference>
<evidence type="ECO:0000313" key="5">
    <source>
        <dbReference type="EMBL" id="UUC44235.1"/>
    </source>
</evidence>
<protein>
    <submittedName>
        <fullName evidence="5">AraC family transcriptional regulator</fullName>
    </submittedName>
</protein>
<evidence type="ECO:0000256" key="2">
    <source>
        <dbReference type="ARBA" id="ARBA00023125"/>
    </source>
</evidence>
<keyword evidence="1" id="KW-0805">Transcription regulation</keyword>
<keyword evidence="2" id="KW-0238">DNA-binding</keyword>
<accession>A0ABY5IN09</accession>
<name>A0ABY5IN09_9FLAO</name>
<dbReference type="SUPFAM" id="SSF51215">
    <property type="entry name" value="Regulatory protein AraC"/>
    <property type="match status" value="1"/>
</dbReference>
<feature type="domain" description="HTH araC/xylS-type" evidence="4">
    <location>
        <begin position="176"/>
        <end position="274"/>
    </location>
</feature>
<dbReference type="EMBL" id="CP101751">
    <property type="protein sequence ID" value="UUC44235.1"/>
    <property type="molecule type" value="Genomic_DNA"/>
</dbReference>
<dbReference type="SMART" id="SM00342">
    <property type="entry name" value="HTH_ARAC"/>
    <property type="match status" value="1"/>
</dbReference>
<evidence type="ECO:0000313" key="6">
    <source>
        <dbReference type="Proteomes" id="UP001059844"/>
    </source>
</evidence>
<keyword evidence="3" id="KW-0804">Transcription</keyword>